<dbReference type="SUPFAM" id="SSF75011">
    <property type="entry name" value="3-carboxy-cis,cis-mucoante lactonizing enzyme"/>
    <property type="match status" value="1"/>
</dbReference>
<proteinExistence type="predicted"/>
<dbReference type="PROSITE" id="PS50119">
    <property type="entry name" value="ZF_BBOX"/>
    <property type="match status" value="1"/>
</dbReference>
<reference evidence="3" key="1">
    <citation type="submission" date="2018-11" db="EMBL/GenBank/DDBJ databases">
        <authorList>
            <person name="Alioto T."/>
            <person name="Alioto T."/>
        </authorList>
    </citation>
    <scope>NUCLEOTIDE SEQUENCE</scope>
</reference>
<dbReference type="Proteomes" id="UP000596742">
    <property type="component" value="Unassembled WGS sequence"/>
</dbReference>
<dbReference type="PANTHER" id="PTHR25462:SF299">
    <property type="entry name" value="E3 UBIQUITIN-PROTEIN LIGASE TRIM56"/>
    <property type="match status" value="1"/>
</dbReference>
<sequence length="566" mass="64328">MSLSVLHVKPTDTVLRSKDMIAKYCEPCTARNMTQTAFQWCTECEETLCSECTEAHKVQKMSRSHHLVDICKLPKNIHLSNNCSMHQHLPLDYFCVDHDIVCCKECLPKNHRVCKNVTSTDIASKSSKQSETFLNFKEQLCFILEALERLNTNRKENCSRIEQEETLIRYQIAKIKENIIQRLDFLEESLIYQLTELKNKDVSGIKRQEKDIGDLVASTNAQKEVLEFIRDHGSEKQAFISIYTSKPILDVIENKVKELTESFVETSLWFVESVSIENLTDLGSIEWKYTPSSVSIDTYKQRQSQAPVVLKRQVTSITHLFDIDLKGEKLEGATGITISDNNTLIFCDVITKKLYFCDENDTYLSSICCPYDPWDISAIPQTTTAVVSCAYNSYILFVDINGRKISKQIQLKQKGTDGVSATKDEIFVGAKGKIHVLDLCGNLKRTINAQKVEHCPGFISVCSNGNICYSFNHDIYCITSNGNTVFTYTPPNLRQSRDIQIDDVDNIYVLGRDSQNIHKLTSSGTLEDILLKDNLCKPLAFCYNKKRCKIYIANNNGKTISVFKTS</sequence>
<dbReference type="SUPFAM" id="SSF57845">
    <property type="entry name" value="B-box zinc-binding domain"/>
    <property type="match status" value="1"/>
</dbReference>
<dbReference type="Gene3D" id="2.120.10.30">
    <property type="entry name" value="TolB, C-terminal domain"/>
    <property type="match status" value="1"/>
</dbReference>
<evidence type="ECO:0000313" key="3">
    <source>
        <dbReference type="EMBL" id="VDI17441.1"/>
    </source>
</evidence>
<evidence type="ECO:0000313" key="4">
    <source>
        <dbReference type="Proteomes" id="UP000596742"/>
    </source>
</evidence>
<dbReference type="Gene3D" id="3.30.160.60">
    <property type="entry name" value="Classic Zinc Finger"/>
    <property type="match status" value="1"/>
</dbReference>
<dbReference type="InterPro" id="IPR047153">
    <property type="entry name" value="TRIM45/56/19-like"/>
</dbReference>
<name>A0A8B6DE02_MYTGA</name>
<comment type="caution">
    <text evidence="3">The sequence shown here is derived from an EMBL/GenBank/DDBJ whole genome shotgun (WGS) entry which is preliminary data.</text>
</comment>
<dbReference type="InterPro" id="IPR000315">
    <property type="entry name" value="Znf_B-box"/>
</dbReference>
<keyword evidence="1" id="KW-0862">Zinc</keyword>
<gene>
    <name evidence="3" type="ORF">MGAL_10B070750</name>
</gene>
<evidence type="ECO:0000256" key="1">
    <source>
        <dbReference type="PROSITE-ProRule" id="PRU00024"/>
    </source>
</evidence>
<dbReference type="AlphaFoldDB" id="A0A8B6DE02"/>
<dbReference type="PANTHER" id="PTHR25462">
    <property type="entry name" value="BONUS, ISOFORM C-RELATED"/>
    <property type="match status" value="1"/>
</dbReference>
<organism evidence="3 4">
    <name type="scientific">Mytilus galloprovincialis</name>
    <name type="common">Mediterranean mussel</name>
    <dbReference type="NCBI Taxonomy" id="29158"/>
    <lineage>
        <taxon>Eukaryota</taxon>
        <taxon>Metazoa</taxon>
        <taxon>Spiralia</taxon>
        <taxon>Lophotrochozoa</taxon>
        <taxon>Mollusca</taxon>
        <taxon>Bivalvia</taxon>
        <taxon>Autobranchia</taxon>
        <taxon>Pteriomorphia</taxon>
        <taxon>Mytilida</taxon>
        <taxon>Mytiloidea</taxon>
        <taxon>Mytilidae</taxon>
        <taxon>Mytilinae</taxon>
        <taxon>Mytilus</taxon>
    </lineage>
</organism>
<dbReference type="EMBL" id="UYJE01003211">
    <property type="protein sequence ID" value="VDI17441.1"/>
    <property type="molecule type" value="Genomic_DNA"/>
</dbReference>
<dbReference type="OrthoDB" id="6053567at2759"/>
<evidence type="ECO:0000259" key="2">
    <source>
        <dbReference type="PROSITE" id="PS50119"/>
    </source>
</evidence>
<dbReference type="InterPro" id="IPR011042">
    <property type="entry name" value="6-blade_b-propeller_TolB-like"/>
</dbReference>
<dbReference type="GO" id="GO:0061630">
    <property type="term" value="F:ubiquitin protein ligase activity"/>
    <property type="evidence" value="ECO:0007669"/>
    <property type="project" value="TreeGrafter"/>
</dbReference>
<dbReference type="CDD" id="cd19757">
    <property type="entry name" value="Bbox1"/>
    <property type="match status" value="1"/>
</dbReference>
<protein>
    <recommendedName>
        <fullName evidence="2">B box-type domain-containing protein</fullName>
    </recommendedName>
</protein>
<dbReference type="GO" id="GO:0005654">
    <property type="term" value="C:nucleoplasm"/>
    <property type="evidence" value="ECO:0007669"/>
    <property type="project" value="TreeGrafter"/>
</dbReference>
<accession>A0A8B6DE02</accession>
<keyword evidence="1" id="KW-0863">Zinc-finger</keyword>
<dbReference type="GO" id="GO:0045087">
    <property type="term" value="P:innate immune response"/>
    <property type="evidence" value="ECO:0007669"/>
    <property type="project" value="TreeGrafter"/>
</dbReference>
<feature type="domain" description="B box-type" evidence="2">
    <location>
        <begin position="20"/>
        <end position="70"/>
    </location>
</feature>
<keyword evidence="1" id="KW-0479">Metal-binding</keyword>
<dbReference type="GO" id="GO:0008270">
    <property type="term" value="F:zinc ion binding"/>
    <property type="evidence" value="ECO:0007669"/>
    <property type="project" value="UniProtKB-KW"/>
</dbReference>
<keyword evidence="4" id="KW-1185">Reference proteome</keyword>
<dbReference type="GO" id="GO:0060340">
    <property type="term" value="P:positive regulation of type I interferon-mediated signaling pathway"/>
    <property type="evidence" value="ECO:0007669"/>
    <property type="project" value="TreeGrafter"/>
</dbReference>